<proteinExistence type="predicted"/>
<evidence type="ECO:0008006" key="3">
    <source>
        <dbReference type="Google" id="ProtNLM"/>
    </source>
</evidence>
<dbReference type="InterPro" id="IPR013783">
    <property type="entry name" value="Ig-like_fold"/>
</dbReference>
<dbReference type="AlphaFoldDB" id="A0A2N5UC45"/>
<gene>
    <name evidence="1" type="ORF">PCANC_16443</name>
</gene>
<evidence type="ECO:0000313" key="1">
    <source>
        <dbReference type="EMBL" id="PLW35304.1"/>
    </source>
</evidence>
<sequence>MAEQRGGKYLHHFRWESSVPDRVSIKGSFDQWQSPLELEKHPSGKFSAPIHLDYGSKVSYK</sequence>
<keyword evidence="2" id="KW-1185">Reference proteome</keyword>
<feature type="non-terminal residue" evidence="1">
    <location>
        <position position="61"/>
    </location>
</feature>
<dbReference type="Gene3D" id="2.60.40.10">
    <property type="entry name" value="Immunoglobulins"/>
    <property type="match status" value="1"/>
</dbReference>
<organism evidence="1 2">
    <name type="scientific">Puccinia coronata f. sp. avenae</name>
    <dbReference type="NCBI Taxonomy" id="200324"/>
    <lineage>
        <taxon>Eukaryota</taxon>
        <taxon>Fungi</taxon>
        <taxon>Dikarya</taxon>
        <taxon>Basidiomycota</taxon>
        <taxon>Pucciniomycotina</taxon>
        <taxon>Pucciniomycetes</taxon>
        <taxon>Pucciniales</taxon>
        <taxon>Pucciniaceae</taxon>
        <taxon>Puccinia</taxon>
    </lineage>
</organism>
<reference evidence="1 2" key="1">
    <citation type="submission" date="2017-11" db="EMBL/GenBank/DDBJ databases">
        <title>De novo assembly and phasing of dikaryotic genomes from two isolates of Puccinia coronata f. sp. avenae, the causal agent of oat crown rust.</title>
        <authorList>
            <person name="Miller M.E."/>
            <person name="Zhang Y."/>
            <person name="Omidvar V."/>
            <person name="Sperschneider J."/>
            <person name="Schwessinger B."/>
            <person name="Raley C."/>
            <person name="Palmer J.M."/>
            <person name="Garnica D."/>
            <person name="Upadhyaya N."/>
            <person name="Rathjen J."/>
            <person name="Taylor J.M."/>
            <person name="Park R.F."/>
            <person name="Dodds P.N."/>
            <person name="Hirsch C.D."/>
            <person name="Kianian S.F."/>
            <person name="Figueroa M."/>
        </authorList>
    </citation>
    <scope>NUCLEOTIDE SEQUENCE [LARGE SCALE GENOMIC DNA]</scope>
    <source>
        <strain evidence="1">12NC29</strain>
    </source>
</reference>
<accession>A0A2N5UC45</accession>
<dbReference type="SUPFAM" id="SSF81296">
    <property type="entry name" value="E set domains"/>
    <property type="match status" value="1"/>
</dbReference>
<dbReference type="InterPro" id="IPR014756">
    <property type="entry name" value="Ig_E-set"/>
</dbReference>
<evidence type="ECO:0000313" key="2">
    <source>
        <dbReference type="Proteomes" id="UP000235388"/>
    </source>
</evidence>
<dbReference type="Proteomes" id="UP000235388">
    <property type="component" value="Unassembled WGS sequence"/>
</dbReference>
<comment type="caution">
    <text evidence="1">The sequence shown here is derived from an EMBL/GenBank/DDBJ whole genome shotgun (WGS) entry which is preliminary data.</text>
</comment>
<name>A0A2N5UC45_9BASI</name>
<dbReference type="CDD" id="cd02859">
    <property type="entry name" value="E_set_AMPKbeta_like_N"/>
    <property type="match status" value="1"/>
</dbReference>
<protein>
    <recommendedName>
        <fullName evidence="3">AMP-activated protein kinase glycogen-binding domain-containing protein</fullName>
    </recommendedName>
</protein>
<dbReference type="STRING" id="200324.A0A2N5UC45"/>
<dbReference type="OrthoDB" id="2507813at2759"/>
<dbReference type="EMBL" id="PGCJ01000260">
    <property type="protein sequence ID" value="PLW35304.1"/>
    <property type="molecule type" value="Genomic_DNA"/>
</dbReference>